<dbReference type="Pfam" id="PF11970">
    <property type="entry name" value="GPR_Gpa2_C"/>
    <property type="match status" value="1"/>
</dbReference>
<dbReference type="GO" id="GO:0007189">
    <property type="term" value="P:adenylate cyclase-activating G protein-coupled receptor signaling pathway"/>
    <property type="evidence" value="ECO:0007669"/>
    <property type="project" value="TreeGrafter"/>
</dbReference>
<dbReference type="PRINTS" id="PR02001">
    <property type="entry name" value="GCR1CAMPR"/>
</dbReference>
<dbReference type="SUPFAM" id="SSF81321">
    <property type="entry name" value="Family A G protein-coupled receptor-like"/>
    <property type="match status" value="1"/>
</dbReference>
<protein>
    <submittedName>
        <fullName evidence="8">G protein-coupled glucose receptor regulating Gpa2-domain-containing protein</fullName>
    </submittedName>
</protein>
<accession>A0A6A6PCN8</accession>
<evidence type="ECO:0000259" key="6">
    <source>
        <dbReference type="Pfam" id="PF11710"/>
    </source>
</evidence>
<evidence type="ECO:0000256" key="2">
    <source>
        <dbReference type="ARBA" id="ARBA00022692"/>
    </source>
</evidence>
<comment type="subcellular location">
    <subcellularLocation>
        <location evidence="1">Membrane</location>
        <topology evidence="1">Multi-pass membrane protein</topology>
    </subcellularLocation>
</comment>
<dbReference type="InterPro" id="IPR023041">
    <property type="entry name" value="Glucose_rcpt_Git3-like_N"/>
</dbReference>
<feature type="transmembrane region" description="Helical" evidence="5">
    <location>
        <begin position="110"/>
        <end position="126"/>
    </location>
</feature>
<keyword evidence="4 5" id="KW-0472">Membrane</keyword>
<keyword evidence="8" id="KW-0675">Receptor</keyword>
<name>A0A6A6PCN8_9PEZI</name>
<feature type="domain" description="Glucose receptor Git3-like N-terminal" evidence="6">
    <location>
        <begin position="28"/>
        <end position="207"/>
    </location>
</feature>
<dbReference type="InterPro" id="IPR022596">
    <property type="entry name" value="GPR1/2/3_C"/>
</dbReference>
<evidence type="ECO:0000256" key="1">
    <source>
        <dbReference type="ARBA" id="ARBA00004141"/>
    </source>
</evidence>
<dbReference type="PANTHER" id="PTHR23112">
    <property type="entry name" value="G PROTEIN-COUPLED RECEPTOR 157-RELATED"/>
    <property type="match status" value="1"/>
</dbReference>
<keyword evidence="2 5" id="KW-0812">Transmembrane</keyword>
<feature type="domain" description="G protein-coupled receptor GPR1/2/3 C-terminal" evidence="7">
    <location>
        <begin position="275"/>
        <end position="337"/>
    </location>
</feature>
<evidence type="ECO:0000313" key="8">
    <source>
        <dbReference type="EMBL" id="KAF2461716.1"/>
    </source>
</evidence>
<evidence type="ECO:0000256" key="5">
    <source>
        <dbReference type="SAM" id="Phobius"/>
    </source>
</evidence>
<feature type="transmembrane region" description="Helical" evidence="5">
    <location>
        <begin position="181"/>
        <end position="200"/>
    </location>
</feature>
<dbReference type="GO" id="GO:0005886">
    <property type="term" value="C:plasma membrane"/>
    <property type="evidence" value="ECO:0007669"/>
    <property type="project" value="TreeGrafter"/>
</dbReference>
<dbReference type="Gene3D" id="1.20.1070.10">
    <property type="entry name" value="Rhodopsin 7-helix transmembrane proteins"/>
    <property type="match status" value="1"/>
</dbReference>
<reference evidence="8" key="1">
    <citation type="journal article" date="2020" name="Stud. Mycol.">
        <title>101 Dothideomycetes genomes: a test case for predicting lifestyles and emergence of pathogens.</title>
        <authorList>
            <person name="Haridas S."/>
            <person name="Albert R."/>
            <person name="Binder M."/>
            <person name="Bloem J."/>
            <person name="Labutti K."/>
            <person name="Salamov A."/>
            <person name="Andreopoulos B."/>
            <person name="Baker S."/>
            <person name="Barry K."/>
            <person name="Bills G."/>
            <person name="Bluhm B."/>
            <person name="Cannon C."/>
            <person name="Castanera R."/>
            <person name="Culley D."/>
            <person name="Daum C."/>
            <person name="Ezra D."/>
            <person name="Gonzalez J."/>
            <person name="Henrissat B."/>
            <person name="Kuo A."/>
            <person name="Liang C."/>
            <person name="Lipzen A."/>
            <person name="Lutzoni F."/>
            <person name="Magnuson J."/>
            <person name="Mondo S."/>
            <person name="Nolan M."/>
            <person name="Ohm R."/>
            <person name="Pangilinan J."/>
            <person name="Park H.-J."/>
            <person name="Ramirez L."/>
            <person name="Alfaro M."/>
            <person name="Sun H."/>
            <person name="Tritt A."/>
            <person name="Yoshinaga Y."/>
            <person name="Zwiers L.-H."/>
            <person name="Turgeon B."/>
            <person name="Goodwin S."/>
            <person name="Spatafora J."/>
            <person name="Crous P."/>
            <person name="Grigoriev I."/>
        </authorList>
    </citation>
    <scope>NUCLEOTIDE SEQUENCE</scope>
    <source>
        <strain evidence="8">ATCC 16933</strain>
    </source>
</reference>
<dbReference type="OrthoDB" id="100006at2759"/>
<evidence type="ECO:0000259" key="7">
    <source>
        <dbReference type="Pfam" id="PF11970"/>
    </source>
</evidence>
<proteinExistence type="predicted"/>
<organism evidence="8 9">
    <name type="scientific">Lineolata rhizophorae</name>
    <dbReference type="NCBI Taxonomy" id="578093"/>
    <lineage>
        <taxon>Eukaryota</taxon>
        <taxon>Fungi</taxon>
        <taxon>Dikarya</taxon>
        <taxon>Ascomycota</taxon>
        <taxon>Pezizomycotina</taxon>
        <taxon>Dothideomycetes</taxon>
        <taxon>Dothideomycetes incertae sedis</taxon>
        <taxon>Lineolatales</taxon>
        <taxon>Lineolataceae</taxon>
        <taxon>Lineolata</taxon>
    </lineage>
</organism>
<dbReference type="GO" id="GO:0004930">
    <property type="term" value="F:G protein-coupled receptor activity"/>
    <property type="evidence" value="ECO:0007669"/>
    <property type="project" value="TreeGrafter"/>
</dbReference>
<keyword evidence="9" id="KW-1185">Reference proteome</keyword>
<evidence type="ECO:0000256" key="3">
    <source>
        <dbReference type="ARBA" id="ARBA00022989"/>
    </source>
</evidence>
<sequence>MAALAVRTVLSAPLTREGNKIQSKAILAVSILSAVGAAWMIVSFMVFKALRSFRHQLILGLAISDFCMAANFCLSTGLNVSGRMIGDPAQDKVCSFNGFMTQVFVIQTDYWVLTIAACTFLILANYRKQSMWIQDHRIYLWCIPWVFSSLWAGLGLGLAGYDDIGAWCWFTSDKVRLLVNFLPRWVIIAIILCIYTRLYFIIYRAHSRFSELDAEVAADIGTGSGALEGTLRSSTELLDSGGSKPATVGEGASVGQGENVDVARGSVAKPNSELKRIAGKMMIYPLVYMLIWVIPTSIRIYQSVSGQSAPLAVATVDKACIVVQGFADAIVYGVNESSLAAWRDRFSRR</sequence>
<feature type="transmembrane region" description="Helical" evidence="5">
    <location>
        <begin position="25"/>
        <end position="50"/>
    </location>
</feature>
<evidence type="ECO:0000313" key="9">
    <source>
        <dbReference type="Proteomes" id="UP000799766"/>
    </source>
</evidence>
<evidence type="ECO:0000256" key="4">
    <source>
        <dbReference type="ARBA" id="ARBA00023136"/>
    </source>
</evidence>
<gene>
    <name evidence="8" type="ORF">BDY21DRAFT_93415</name>
</gene>
<keyword evidence="3 5" id="KW-1133">Transmembrane helix</keyword>
<dbReference type="AlphaFoldDB" id="A0A6A6PCN8"/>
<feature type="transmembrane region" description="Helical" evidence="5">
    <location>
        <begin position="138"/>
        <end position="161"/>
    </location>
</feature>
<dbReference type="PANTHER" id="PTHR23112:SF0">
    <property type="entry name" value="TRANSMEMBRANE PROTEIN 116"/>
    <property type="match status" value="1"/>
</dbReference>
<dbReference type="Pfam" id="PF11710">
    <property type="entry name" value="Git3"/>
    <property type="match status" value="1"/>
</dbReference>
<dbReference type="EMBL" id="MU001671">
    <property type="protein sequence ID" value="KAF2461716.1"/>
    <property type="molecule type" value="Genomic_DNA"/>
</dbReference>
<dbReference type="InterPro" id="IPR022343">
    <property type="entry name" value="GCR1-cAMP_receptor"/>
</dbReference>
<dbReference type="Proteomes" id="UP000799766">
    <property type="component" value="Unassembled WGS sequence"/>
</dbReference>